<dbReference type="GO" id="GO:0016747">
    <property type="term" value="F:acyltransferase activity, transferring groups other than amino-acyl groups"/>
    <property type="evidence" value="ECO:0007669"/>
    <property type="project" value="InterPro"/>
</dbReference>
<keyword evidence="2" id="KW-0012">Acyltransferase</keyword>
<dbReference type="OrthoDB" id="3389160at2"/>
<dbReference type="KEGG" id="cnan:A2G96_05690"/>
<accession>A0A142JGQ1</accession>
<dbReference type="PROSITE" id="PS51186">
    <property type="entry name" value="GNAT"/>
    <property type="match status" value="1"/>
</dbReference>
<dbReference type="STRING" id="1796606.A2G96_05690"/>
<dbReference type="PANTHER" id="PTHR43877">
    <property type="entry name" value="AMINOALKYLPHOSPHONATE N-ACETYLTRANSFERASE-RELATED-RELATED"/>
    <property type="match status" value="1"/>
</dbReference>
<dbReference type="Pfam" id="PF00583">
    <property type="entry name" value="Acetyltransf_1"/>
    <property type="match status" value="1"/>
</dbReference>
<evidence type="ECO:0000256" key="1">
    <source>
        <dbReference type="ARBA" id="ARBA00022679"/>
    </source>
</evidence>
<dbReference type="InterPro" id="IPR000182">
    <property type="entry name" value="GNAT_dom"/>
</dbReference>
<gene>
    <name evidence="4" type="ORF">A2G96_05690</name>
</gene>
<dbReference type="RefSeq" id="WP_062797534.1">
    <property type="nucleotide sequence ID" value="NZ_CP014844.1"/>
</dbReference>
<dbReference type="InterPro" id="IPR050832">
    <property type="entry name" value="Bact_Acetyltransf"/>
</dbReference>
<dbReference type="Proteomes" id="UP000075238">
    <property type="component" value="Chromosome 1"/>
</dbReference>
<organism evidence="4 5">
    <name type="scientific">Cupriavidus nantongensis</name>
    <dbReference type="NCBI Taxonomy" id="1796606"/>
    <lineage>
        <taxon>Bacteria</taxon>
        <taxon>Pseudomonadati</taxon>
        <taxon>Pseudomonadota</taxon>
        <taxon>Betaproteobacteria</taxon>
        <taxon>Burkholderiales</taxon>
        <taxon>Burkholderiaceae</taxon>
        <taxon>Cupriavidus</taxon>
    </lineage>
</organism>
<proteinExistence type="predicted"/>
<evidence type="ECO:0000313" key="5">
    <source>
        <dbReference type="Proteomes" id="UP000075238"/>
    </source>
</evidence>
<name>A0A142JGQ1_9BURK</name>
<dbReference type="InterPro" id="IPR016181">
    <property type="entry name" value="Acyl_CoA_acyltransferase"/>
</dbReference>
<evidence type="ECO:0000313" key="4">
    <source>
        <dbReference type="EMBL" id="AMR77263.1"/>
    </source>
</evidence>
<reference evidence="4 5" key="1">
    <citation type="submission" date="2016-03" db="EMBL/GenBank/DDBJ databases">
        <title>Complete genome sequence of a novel chlorpyrifos degrading bacterium, Cupriavidus nantongensis sp. X1.</title>
        <authorList>
            <person name="Fang L."/>
        </authorList>
    </citation>
    <scope>NUCLEOTIDE SEQUENCE [LARGE SCALE GENOMIC DNA]</scope>
    <source>
        <strain evidence="4 5">X1</strain>
    </source>
</reference>
<sequence>MIRPATLEDLSAVLALGEMLHAESPRWSRLSFNRTKVLTLMQYLVDSPDGLLLVAESNGEVLGGIAALSFSHWSSDDLVAEEISFFLHPKIRGSFAATRLICAMQAWARIRGAKSLIVGASTGISTEDTARLYERLGFRRCAIGLEVTFQH</sequence>
<evidence type="ECO:0000256" key="2">
    <source>
        <dbReference type="ARBA" id="ARBA00023315"/>
    </source>
</evidence>
<evidence type="ECO:0000259" key="3">
    <source>
        <dbReference type="PROSITE" id="PS51186"/>
    </source>
</evidence>
<protein>
    <recommendedName>
        <fullName evidence="3">N-acetyltransferase domain-containing protein</fullName>
    </recommendedName>
</protein>
<dbReference type="EMBL" id="CP014844">
    <property type="protein sequence ID" value="AMR77263.1"/>
    <property type="molecule type" value="Genomic_DNA"/>
</dbReference>
<dbReference type="PANTHER" id="PTHR43877:SF2">
    <property type="entry name" value="AMINOALKYLPHOSPHONATE N-ACETYLTRANSFERASE-RELATED"/>
    <property type="match status" value="1"/>
</dbReference>
<dbReference type="AlphaFoldDB" id="A0A142JGQ1"/>
<keyword evidence="5" id="KW-1185">Reference proteome</keyword>
<dbReference type="Gene3D" id="3.40.630.30">
    <property type="match status" value="1"/>
</dbReference>
<dbReference type="SUPFAM" id="SSF55729">
    <property type="entry name" value="Acyl-CoA N-acyltransferases (Nat)"/>
    <property type="match status" value="1"/>
</dbReference>
<feature type="domain" description="N-acetyltransferase" evidence="3">
    <location>
        <begin position="1"/>
        <end position="151"/>
    </location>
</feature>
<keyword evidence="1" id="KW-0808">Transferase</keyword>
<dbReference type="CDD" id="cd04301">
    <property type="entry name" value="NAT_SF"/>
    <property type="match status" value="1"/>
</dbReference>